<proteinExistence type="predicted"/>
<accession>A0A3B0UFX0</accession>
<dbReference type="EMBL" id="UOEP01000095">
    <property type="protein sequence ID" value="VAW19214.1"/>
    <property type="molecule type" value="Genomic_DNA"/>
</dbReference>
<dbReference type="InterPro" id="IPR025634">
    <property type="entry name" value="DUF4292"/>
</dbReference>
<protein>
    <recommendedName>
        <fullName evidence="2">DUF4292 domain-containing protein</fullName>
    </recommendedName>
</protein>
<evidence type="ECO:0000313" key="1">
    <source>
        <dbReference type="EMBL" id="VAW19214.1"/>
    </source>
</evidence>
<dbReference type="PROSITE" id="PS51257">
    <property type="entry name" value="PROKAR_LIPOPROTEIN"/>
    <property type="match status" value="1"/>
</dbReference>
<reference evidence="1" key="1">
    <citation type="submission" date="2018-06" db="EMBL/GenBank/DDBJ databases">
        <authorList>
            <person name="Zhirakovskaya E."/>
        </authorList>
    </citation>
    <scope>NUCLEOTIDE SEQUENCE</scope>
</reference>
<dbReference type="Pfam" id="PF14125">
    <property type="entry name" value="DUF4292"/>
    <property type="match status" value="2"/>
</dbReference>
<gene>
    <name evidence="1" type="ORF">MNBD_BACTEROID01-1089</name>
</gene>
<sequence>MEDVIKSAKYFFIIIIAGAIISSCKGPEKIAVTKVRPMSTGRLIKRVGQNAFNSKYLTIKRINCLYENGGNKTSFKANLRSIRNKKIVVSFSKLNIPVGRVILTPDSVVYINYIDKDYFVDDYSYLSKVLNIGLNFEKVQLILSNNIFSYRDDPKERDFKNFISDVEGGMYVVKSYKNRKLNKINLKGKTKKIERMLKRLDENILVLQTVYIEPESFNLVKIKIEDKSNKRLMKMDFADYSKVGDNDYPGLISVKFISPEGNISIRIRMAGFSTGKINNLDITIPKRYERQQVN</sequence>
<organism evidence="1">
    <name type="scientific">hydrothermal vent metagenome</name>
    <dbReference type="NCBI Taxonomy" id="652676"/>
    <lineage>
        <taxon>unclassified sequences</taxon>
        <taxon>metagenomes</taxon>
        <taxon>ecological metagenomes</taxon>
    </lineage>
</organism>
<dbReference type="AlphaFoldDB" id="A0A3B0UFX0"/>
<evidence type="ECO:0008006" key="2">
    <source>
        <dbReference type="Google" id="ProtNLM"/>
    </source>
</evidence>
<name>A0A3B0UFX0_9ZZZZ</name>